<evidence type="ECO:0000256" key="1">
    <source>
        <dbReference type="SAM" id="SignalP"/>
    </source>
</evidence>
<dbReference type="Pfam" id="PF11306">
    <property type="entry name" value="DUF3108"/>
    <property type="match status" value="1"/>
</dbReference>
<accession>A0ABW3GHX6</accession>
<feature type="signal peptide" evidence="1">
    <location>
        <begin position="1"/>
        <end position="28"/>
    </location>
</feature>
<feature type="chain" id="PRO_5047069180" evidence="1">
    <location>
        <begin position="29"/>
        <end position="233"/>
    </location>
</feature>
<reference evidence="3" key="1">
    <citation type="journal article" date="2019" name="Int. J. Syst. Evol. Microbiol.">
        <title>The Global Catalogue of Microorganisms (GCM) 10K type strain sequencing project: providing services to taxonomists for standard genome sequencing and annotation.</title>
        <authorList>
            <consortium name="The Broad Institute Genomics Platform"/>
            <consortium name="The Broad Institute Genome Sequencing Center for Infectious Disease"/>
            <person name="Wu L."/>
            <person name="Ma J."/>
        </authorList>
    </citation>
    <scope>NUCLEOTIDE SEQUENCE [LARGE SCALE GENOMIC DNA]</scope>
    <source>
        <strain evidence="3">CCUG 59685</strain>
    </source>
</reference>
<organism evidence="2 3">
    <name type="scientific">Methylophilus glucosoxydans</name>
    <dbReference type="NCBI Taxonomy" id="752553"/>
    <lineage>
        <taxon>Bacteria</taxon>
        <taxon>Pseudomonadati</taxon>
        <taxon>Pseudomonadota</taxon>
        <taxon>Betaproteobacteria</taxon>
        <taxon>Nitrosomonadales</taxon>
        <taxon>Methylophilaceae</taxon>
        <taxon>Methylophilus</taxon>
    </lineage>
</organism>
<sequence>MAGMQRFCRHLAFCLAIAGLLAAPCLSAAPKQLTVTYDLLQQGVSIGTIKDQLNVSAGRYEINSLAEGKGIYKLMGERTLSSQGQVISNALRPAHFESRQSKHPNKVLISEFDWAKKILNMQIKDEQETVPLTKNVQDLLSVMYCWMWQPPKGKQISLDVATGKKLSPHAFVITEEKTPLVTEAGTFNVIKLADTEGEKTLYLAKEKGYLPVKLIVQDDGKQMEQVITSITGQ</sequence>
<name>A0ABW3GHX6_9PROT</name>
<dbReference type="Proteomes" id="UP001597106">
    <property type="component" value="Unassembled WGS sequence"/>
</dbReference>
<proteinExistence type="predicted"/>
<evidence type="ECO:0000313" key="2">
    <source>
        <dbReference type="EMBL" id="MFD0928244.1"/>
    </source>
</evidence>
<keyword evidence="1" id="KW-0732">Signal</keyword>
<dbReference type="EMBL" id="JBHTJW010000001">
    <property type="protein sequence ID" value="MFD0928244.1"/>
    <property type="molecule type" value="Genomic_DNA"/>
</dbReference>
<gene>
    <name evidence="2" type="ORF">ACFQ1T_00490</name>
</gene>
<evidence type="ECO:0000313" key="3">
    <source>
        <dbReference type="Proteomes" id="UP001597106"/>
    </source>
</evidence>
<keyword evidence="3" id="KW-1185">Reference proteome</keyword>
<dbReference type="RefSeq" id="WP_338656227.1">
    <property type="nucleotide sequence ID" value="NZ_JBHTJW010000001.1"/>
</dbReference>
<comment type="caution">
    <text evidence="2">The sequence shown here is derived from an EMBL/GenBank/DDBJ whole genome shotgun (WGS) entry which is preliminary data.</text>
</comment>
<protein>
    <submittedName>
        <fullName evidence="2">DUF3108 domain-containing protein</fullName>
    </submittedName>
</protein>
<dbReference type="InterPro" id="IPR021457">
    <property type="entry name" value="DUF3108"/>
</dbReference>